<proteinExistence type="predicted"/>
<feature type="transmembrane region" description="Helical" evidence="5">
    <location>
        <begin position="379"/>
        <end position="399"/>
    </location>
</feature>
<reference evidence="8" key="1">
    <citation type="journal article" date="2019" name="Int. J. Syst. Evol. Microbiol.">
        <title>The Global Catalogue of Microorganisms (GCM) 10K type strain sequencing project: providing services to taxonomists for standard genome sequencing and annotation.</title>
        <authorList>
            <consortium name="The Broad Institute Genomics Platform"/>
            <consortium name="The Broad Institute Genome Sequencing Center for Infectious Disease"/>
            <person name="Wu L."/>
            <person name="Ma J."/>
        </authorList>
    </citation>
    <scope>NUCLEOTIDE SEQUENCE [LARGE SCALE GENOMIC DNA]</scope>
    <source>
        <strain evidence="8">TBRC 1826</strain>
    </source>
</reference>
<dbReference type="CDD" id="cd17316">
    <property type="entry name" value="MFS_SV2_like"/>
    <property type="match status" value="1"/>
</dbReference>
<protein>
    <submittedName>
        <fullName evidence="7">MFS transporter</fullName>
    </submittedName>
</protein>
<evidence type="ECO:0000256" key="3">
    <source>
        <dbReference type="ARBA" id="ARBA00022989"/>
    </source>
</evidence>
<feature type="transmembrane region" description="Helical" evidence="5">
    <location>
        <begin position="63"/>
        <end position="82"/>
    </location>
</feature>
<name>A0ABV8FT06_9ACTN</name>
<dbReference type="PANTHER" id="PTHR23508">
    <property type="entry name" value="CARBOXYLIC ACID TRANSPORTER PROTEIN HOMOLOG"/>
    <property type="match status" value="1"/>
</dbReference>
<keyword evidence="2 5" id="KW-0812">Transmembrane</keyword>
<evidence type="ECO:0000256" key="2">
    <source>
        <dbReference type="ARBA" id="ARBA00022692"/>
    </source>
</evidence>
<dbReference type="RefSeq" id="WP_378535708.1">
    <property type="nucleotide sequence ID" value="NZ_JBHSBH010000012.1"/>
</dbReference>
<feature type="transmembrane region" description="Helical" evidence="5">
    <location>
        <begin position="181"/>
        <end position="203"/>
    </location>
</feature>
<feature type="transmembrane region" description="Helical" evidence="5">
    <location>
        <begin position="319"/>
        <end position="338"/>
    </location>
</feature>
<gene>
    <name evidence="7" type="ORF">ACFOVU_19590</name>
</gene>
<feature type="transmembrane region" description="Helical" evidence="5">
    <location>
        <begin position="118"/>
        <end position="140"/>
    </location>
</feature>
<dbReference type="Pfam" id="PF00083">
    <property type="entry name" value="Sugar_tr"/>
    <property type="match status" value="1"/>
</dbReference>
<comment type="subcellular location">
    <subcellularLocation>
        <location evidence="1">Cell membrane</location>
        <topology evidence="1">Multi-pass membrane protein</topology>
    </subcellularLocation>
</comment>
<dbReference type="InterPro" id="IPR005828">
    <property type="entry name" value="MFS_sugar_transport-like"/>
</dbReference>
<feature type="domain" description="Major facilitator superfamily (MFS) profile" evidence="6">
    <location>
        <begin position="28"/>
        <end position="434"/>
    </location>
</feature>
<evidence type="ECO:0000313" key="8">
    <source>
        <dbReference type="Proteomes" id="UP001595847"/>
    </source>
</evidence>
<keyword evidence="3 5" id="KW-1133">Transmembrane helix</keyword>
<comment type="caution">
    <text evidence="7">The sequence shown here is derived from an EMBL/GenBank/DDBJ whole genome shotgun (WGS) entry which is preliminary data.</text>
</comment>
<dbReference type="EMBL" id="JBHSBH010000012">
    <property type="protein sequence ID" value="MFC3998142.1"/>
    <property type="molecule type" value="Genomic_DNA"/>
</dbReference>
<dbReference type="SUPFAM" id="SSF103473">
    <property type="entry name" value="MFS general substrate transporter"/>
    <property type="match status" value="1"/>
</dbReference>
<evidence type="ECO:0000259" key="6">
    <source>
        <dbReference type="PROSITE" id="PS50850"/>
    </source>
</evidence>
<dbReference type="InterPro" id="IPR036259">
    <property type="entry name" value="MFS_trans_sf"/>
</dbReference>
<feature type="transmembrane region" description="Helical" evidence="5">
    <location>
        <begin position="294"/>
        <end position="312"/>
    </location>
</feature>
<evidence type="ECO:0000256" key="1">
    <source>
        <dbReference type="ARBA" id="ARBA00004651"/>
    </source>
</evidence>
<accession>A0ABV8FT06</accession>
<feature type="transmembrane region" description="Helical" evidence="5">
    <location>
        <begin position="261"/>
        <end position="282"/>
    </location>
</feature>
<evidence type="ECO:0000256" key="4">
    <source>
        <dbReference type="ARBA" id="ARBA00023136"/>
    </source>
</evidence>
<organism evidence="7 8">
    <name type="scientific">Nocardiopsis sediminis</name>
    <dbReference type="NCBI Taxonomy" id="1778267"/>
    <lineage>
        <taxon>Bacteria</taxon>
        <taxon>Bacillati</taxon>
        <taxon>Actinomycetota</taxon>
        <taxon>Actinomycetes</taxon>
        <taxon>Streptosporangiales</taxon>
        <taxon>Nocardiopsidaceae</taxon>
        <taxon>Nocardiopsis</taxon>
    </lineage>
</organism>
<dbReference type="Gene3D" id="1.20.1250.20">
    <property type="entry name" value="MFS general substrate transporter like domains"/>
    <property type="match status" value="1"/>
</dbReference>
<dbReference type="PANTHER" id="PTHR23508:SF10">
    <property type="entry name" value="CARBOXYLIC ACID TRANSPORTER PROTEIN HOMOLOG"/>
    <property type="match status" value="1"/>
</dbReference>
<feature type="transmembrane region" description="Helical" evidence="5">
    <location>
        <begin position="411"/>
        <end position="430"/>
    </location>
</feature>
<keyword evidence="4 5" id="KW-0472">Membrane</keyword>
<feature type="transmembrane region" description="Helical" evidence="5">
    <location>
        <begin position="37"/>
        <end position="57"/>
    </location>
</feature>
<sequence>MSESTRRHAGATAVAYEDAPLTGFHLRVTIAGTGGQFSDGFILGIIGIVIASATTALGLTPLWIGLLGAATLTGLFAGAVIAGPIADRIGRRQIFAWDMLIFAGLSAAQFFVETPAQLLILRLLLGLVLGADYVVSKSLVTEHAPRRFRGRLMSLLAVAWAAGYVFAYLVGFLLSGAGDDAWRYMLALSALPALLILGFRLGVPEAPLWLSRRGRDDEAAAIIRRHLGDGVRPPARAEAAPKRGVRALFGPEYRKRTAVGALFYVCQVIPFFALGTFSPQVMEALGVTGELGAGALYNAFILVGAIVGLLVIDRISRRSFLIGTFLAGGVLLAGLTLLADLSPVLAVVLFAAFAFVLAAAVNLEFVYPPELFPTDLRASGVGIAVAASRIGSAGSTFLLPVVADGYGMTTALAGCVVVLLIGALVCWAWAPETSAETLGSE</sequence>
<dbReference type="Proteomes" id="UP001595847">
    <property type="component" value="Unassembled WGS sequence"/>
</dbReference>
<feature type="transmembrane region" description="Helical" evidence="5">
    <location>
        <begin position="94"/>
        <end position="112"/>
    </location>
</feature>
<dbReference type="PROSITE" id="PS50850">
    <property type="entry name" value="MFS"/>
    <property type="match status" value="1"/>
</dbReference>
<dbReference type="InterPro" id="IPR020846">
    <property type="entry name" value="MFS_dom"/>
</dbReference>
<feature type="transmembrane region" description="Helical" evidence="5">
    <location>
        <begin position="152"/>
        <end position="175"/>
    </location>
</feature>
<evidence type="ECO:0000313" key="7">
    <source>
        <dbReference type="EMBL" id="MFC3998142.1"/>
    </source>
</evidence>
<evidence type="ECO:0000256" key="5">
    <source>
        <dbReference type="SAM" id="Phobius"/>
    </source>
</evidence>
<keyword evidence="8" id="KW-1185">Reference proteome</keyword>
<feature type="transmembrane region" description="Helical" evidence="5">
    <location>
        <begin position="344"/>
        <end position="367"/>
    </location>
</feature>